<comment type="caution">
    <text evidence="3">The sequence shown here is derived from an EMBL/GenBank/DDBJ whole genome shotgun (WGS) entry which is preliminary data.</text>
</comment>
<dbReference type="SUPFAM" id="SSF51905">
    <property type="entry name" value="FAD/NAD(P)-binding domain"/>
    <property type="match status" value="1"/>
</dbReference>
<name>A0ABU1MZB3_9CAUL</name>
<dbReference type="GO" id="GO:0016491">
    <property type="term" value="F:oxidoreductase activity"/>
    <property type="evidence" value="ECO:0007669"/>
    <property type="project" value="UniProtKB-KW"/>
</dbReference>
<evidence type="ECO:0000313" key="3">
    <source>
        <dbReference type="EMBL" id="MDR6531515.1"/>
    </source>
</evidence>
<proteinExistence type="predicted"/>
<dbReference type="EC" id="1.4.99.-" evidence="3"/>
<dbReference type="RefSeq" id="WP_310031485.1">
    <property type="nucleotide sequence ID" value="NZ_JAVDRL010000006.1"/>
</dbReference>
<dbReference type="SUPFAM" id="SSF54373">
    <property type="entry name" value="FAD-linked reductases, C-terminal domain"/>
    <property type="match status" value="1"/>
</dbReference>
<keyword evidence="4" id="KW-1185">Reference proteome</keyword>
<reference evidence="3 4" key="1">
    <citation type="submission" date="2023-07" db="EMBL/GenBank/DDBJ databases">
        <title>Sorghum-associated microbial communities from plants grown in Nebraska, USA.</title>
        <authorList>
            <person name="Schachtman D."/>
        </authorList>
    </citation>
    <scope>NUCLEOTIDE SEQUENCE [LARGE SCALE GENOMIC DNA]</scope>
    <source>
        <strain evidence="3 4">DS2154</strain>
    </source>
</reference>
<evidence type="ECO:0000313" key="4">
    <source>
        <dbReference type="Proteomes" id="UP001262754"/>
    </source>
</evidence>
<dbReference type="PANTHER" id="PTHR13847:SF289">
    <property type="entry name" value="GLYCINE OXIDASE"/>
    <property type="match status" value="1"/>
</dbReference>
<keyword evidence="1 3" id="KW-0560">Oxidoreductase</keyword>
<dbReference type="Proteomes" id="UP001262754">
    <property type="component" value="Unassembled WGS sequence"/>
</dbReference>
<evidence type="ECO:0000256" key="1">
    <source>
        <dbReference type="ARBA" id="ARBA00023002"/>
    </source>
</evidence>
<dbReference type="PANTHER" id="PTHR13847">
    <property type="entry name" value="SARCOSINE DEHYDROGENASE-RELATED"/>
    <property type="match status" value="1"/>
</dbReference>
<evidence type="ECO:0000259" key="2">
    <source>
        <dbReference type="Pfam" id="PF01266"/>
    </source>
</evidence>
<dbReference type="Gene3D" id="3.50.50.60">
    <property type="entry name" value="FAD/NAD(P)-binding domain"/>
    <property type="match status" value="2"/>
</dbReference>
<dbReference type="InterPro" id="IPR036188">
    <property type="entry name" value="FAD/NAD-bd_sf"/>
</dbReference>
<gene>
    <name evidence="3" type="ORF">J2800_002262</name>
</gene>
<organism evidence="3 4">
    <name type="scientific">Caulobacter rhizosphaerae</name>
    <dbReference type="NCBI Taxonomy" id="2010972"/>
    <lineage>
        <taxon>Bacteria</taxon>
        <taxon>Pseudomonadati</taxon>
        <taxon>Pseudomonadota</taxon>
        <taxon>Alphaproteobacteria</taxon>
        <taxon>Caulobacterales</taxon>
        <taxon>Caulobacteraceae</taxon>
        <taxon>Caulobacter</taxon>
    </lineage>
</organism>
<accession>A0ABU1MZB3</accession>
<protein>
    <submittedName>
        <fullName evidence="3">D-amino-acid dehydrogenase</fullName>
        <ecNumber evidence="3">1.4.99.-</ecNumber>
    </submittedName>
</protein>
<dbReference type="InterPro" id="IPR006076">
    <property type="entry name" value="FAD-dep_OxRdtase"/>
</dbReference>
<dbReference type="Gene3D" id="3.30.9.10">
    <property type="entry name" value="D-Amino Acid Oxidase, subunit A, domain 2"/>
    <property type="match status" value="1"/>
</dbReference>
<feature type="domain" description="FAD dependent oxidoreductase" evidence="2">
    <location>
        <begin position="8"/>
        <end position="395"/>
    </location>
</feature>
<dbReference type="EMBL" id="JAVDRL010000006">
    <property type="protein sequence ID" value="MDR6531515.1"/>
    <property type="molecule type" value="Genomic_DNA"/>
</dbReference>
<dbReference type="Pfam" id="PF01266">
    <property type="entry name" value="DAO"/>
    <property type="match status" value="1"/>
</dbReference>
<sequence length="425" mass="45251">MGQAAGTLVIGGGVVGKACALALRRAGETVLALDPQGPSRPASYGNAGHIAVEQVEPLASPAALTSAFGRLFPLGGPLDFRLADIAAWGPWAARFVQASTPAGAAHGRQALKSLLQEALPAWRRLTASLDRPDLLVERGHLVVWESPETARAGLEAWRVADIGQARVSPLSDPLARQVRQWIAAPVAGGAQFENTGQVRDPALVLGLLDDAFTALGGQRRTGRAVQLSVVGRRIEVLLEDGQRLTPERVLVAGGVGSGALLRDLGHVAPVIAERGYHLEGGADHWGDLPPVVFEDRSLILTRFGDRLRAASFVEFGRESSPPDPRKWARLRRHLAELGVRMEGPVAEWMGARPTLPDYLPAIGASRRADNLYYAFGHQHLGLTLAAVTGELVAALMGGATPAVDLTPFDLDRFARGRDLRKRNAA</sequence>